<sequence length="53" mass="5624">MATSSRLRSARLIGPEAEAEAEAEVEKGEETEGGVMVPILDLSPTPNVKLDTK</sequence>
<feature type="region of interest" description="Disordered" evidence="1">
    <location>
        <begin position="1"/>
        <end position="53"/>
    </location>
</feature>
<dbReference type="AlphaFoldDB" id="A0A169P806"/>
<dbReference type="GO" id="GO:0051213">
    <property type="term" value="F:dioxygenase activity"/>
    <property type="evidence" value="ECO:0007669"/>
    <property type="project" value="UniProtKB-KW"/>
</dbReference>
<evidence type="ECO:0000313" key="2">
    <source>
        <dbReference type="EMBL" id="BAU86792.1"/>
    </source>
</evidence>
<keyword evidence="3" id="KW-1185">Reference proteome</keyword>
<evidence type="ECO:0000313" key="3">
    <source>
        <dbReference type="Proteomes" id="UP000217676"/>
    </source>
</evidence>
<proteinExistence type="predicted"/>
<keyword evidence="2" id="KW-0223">Dioxygenase</keyword>
<protein>
    <submittedName>
        <fullName evidence="2">Carotenoid cleavage dioxygenase 1</fullName>
    </submittedName>
</protein>
<dbReference type="EMBL" id="AP017424">
    <property type="protein sequence ID" value="BAU86792.1"/>
    <property type="molecule type" value="Genomic_DNA"/>
</dbReference>
<organism evidence="2 3">
    <name type="scientific">Streptomyces laurentii</name>
    <dbReference type="NCBI Taxonomy" id="39478"/>
    <lineage>
        <taxon>Bacteria</taxon>
        <taxon>Bacillati</taxon>
        <taxon>Actinomycetota</taxon>
        <taxon>Actinomycetes</taxon>
        <taxon>Kitasatosporales</taxon>
        <taxon>Streptomycetaceae</taxon>
        <taxon>Streptomyces</taxon>
    </lineage>
</organism>
<evidence type="ECO:0000256" key="1">
    <source>
        <dbReference type="SAM" id="MobiDB-lite"/>
    </source>
</evidence>
<dbReference type="KEGG" id="slau:SLA_5923"/>
<dbReference type="Proteomes" id="UP000217676">
    <property type="component" value="Chromosome"/>
</dbReference>
<gene>
    <name evidence="2" type="ORF">SLA_5923</name>
</gene>
<name>A0A169P806_STRLU</name>
<accession>A0A169P806</accession>
<keyword evidence="2" id="KW-0560">Oxidoreductase</keyword>
<reference evidence="2 3" key="1">
    <citation type="journal article" date="2016" name="Genome Announc.">
        <title>Complete Genome Sequence of Thiostrepton-Producing Streptomyces laurentii ATCC 31255.</title>
        <authorList>
            <person name="Doi K."/>
            <person name="Fujino Y."/>
            <person name="Nagayoshi Y."/>
            <person name="Ohshima T."/>
            <person name="Ogata S."/>
        </authorList>
    </citation>
    <scope>NUCLEOTIDE SEQUENCE [LARGE SCALE GENOMIC DNA]</scope>
    <source>
        <strain evidence="2 3">ATCC 31255</strain>
    </source>
</reference>